<dbReference type="NCBIfam" id="TIGR01633">
    <property type="entry name" value="phi3626_gp14_N"/>
    <property type="match status" value="1"/>
</dbReference>
<protein>
    <submittedName>
        <fullName evidence="2">Distal tail protein</fullName>
    </submittedName>
</protein>
<organism evidence="2">
    <name type="scientific">Myoviridae sp. ct2Pw37</name>
    <dbReference type="NCBI Taxonomy" id="2825021"/>
    <lineage>
        <taxon>Viruses</taxon>
        <taxon>Duplodnaviria</taxon>
        <taxon>Heunggongvirae</taxon>
        <taxon>Uroviricota</taxon>
        <taxon>Caudoviricetes</taxon>
    </lineage>
</organism>
<dbReference type="EMBL" id="BK015374">
    <property type="protein sequence ID" value="DAE03779.1"/>
    <property type="molecule type" value="Genomic_DNA"/>
</dbReference>
<evidence type="ECO:0000259" key="1">
    <source>
        <dbReference type="Pfam" id="PF22768"/>
    </source>
</evidence>
<dbReference type="Gene3D" id="2.40.30.200">
    <property type="match status" value="1"/>
</dbReference>
<reference evidence="2" key="1">
    <citation type="journal article" date="2021" name="Proc. Natl. Acad. Sci. U.S.A.">
        <title>A Catalog of Tens of Thousands of Viruses from Human Metagenomes Reveals Hidden Associations with Chronic Diseases.</title>
        <authorList>
            <person name="Tisza M.J."/>
            <person name="Buck C.B."/>
        </authorList>
    </citation>
    <scope>NUCLEOTIDE SEQUENCE</scope>
    <source>
        <strain evidence="2">Ct2Pw37</strain>
    </source>
</reference>
<name>A0A8S5PBE4_9CAUD</name>
<feature type="domain" description="Siphovirus-type tail component C-terminal" evidence="1">
    <location>
        <begin position="768"/>
        <end position="827"/>
    </location>
</feature>
<evidence type="ECO:0000313" key="2">
    <source>
        <dbReference type="EMBL" id="DAE03779.1"/>
    </source>
</evidence>
<dbReference type="InterPro" id="IPR006520">
    <property type="entry name" value="Dit_BPSPP_N"/>
</dbReference>
<dbReference type="Gene3D" id="2.60.120.860">
    <property type="match status" value="1"/>
</dbReference>
<sequence length="841" mass="94790">MIFKNINSEDIPGLIICSEPSISSSAIRTKETTIDGRDGTIVEKLGYKTRIKNVEIGLKKDANIDKILSYFSGEGDLIFKNENDKVYRAAIYEQVDLERLLRLRKGSVAFYCQPFKYKRNDIFEIIKDNKVKEKEGKYLELSKCAEQNILDLKLKGSTTQSTRSGKNKLPYNYYNGNSKTTNGITFTVNKDRSITANGTATANASFSITNPDNYAIAAGSYKLVGENNTYTKQAIRGSYKKADGTTTYIGSATSSFTIPEGATNVHIYVVIFQGETVNNVTFYPMILNSTETDLTFEAGGASPSPDYPSPIKNIEGKNKFNKSNMTEATWDNGKTNTVTLLEDGRIQSTANYAQWAAKCIDIPNLKANTDYVVSGKIISSTADNAMIIVKGYKNNTLSNIIYHRYAVGTRFELSFNSSDYEKIGISLSGDNNTLNTTYTTIFDEIQLEEGTAATDYVPYNLLEIKDIGENLYNKKDISGTRMAEVKINELTAGTYTLSALATSSDTDRTQCLVLDATNNKNLGYLNRNVRSSFTFTLEKPTKKLIFYASTTYNLGENDTFKFADIQIEQKTMATSYKPYQEQKVDFPLSEGQKLYEGSYLASDGIHHKRKQTTVTIQNIVALSNGNVVGIFQFNGKKYSNNNVLCCDKAKHDPNRRFVTDTVYENQGNVVFVGDLTDTLETLKAKYDGAILEYELAEEEIIPYIEAQQEAWEQLQNLKLYKGQNTMFSAEGTIIDLKYLEDTDEKVENQGNIYSKPIIRLEKTVFEEVEIAINGIRFKYNFGEDNYVEIDCEEMTALYEGLNRNRRLTIDFEFPKLEEGENDIIMYNGDCIIKCKRKDRWL</sequence>
<dbReference type="InterPro" id="IPR054738">
    <property type="entry name" value="Siphovirus-type_tail_C"/>
</dbReference>
<proteinExistence type="predicted"/>
<accession>A0A8S5PBE4</accession>
<dbReference type="Pfam" id="PF22768">
    <property type="entry name" value="SPP1_Dit"/>
    <property type="match status" value="1"/>
</dbReference>